<dbReference type="HOGENOM" id="CLU_199454_0_0_2"/>
<accession>N0BFA4</accession>
<dbReference type="Pfam" id="PF17341">
    <property type="entry name" value="DUF5371"/>
    <property type="match status" value="1"/>
</dbReference>
<keyword evidence="2" id="KW-1185">Reference proteome</keyword>
<name>N0BFA4_9EURY</name>
<dbReference type="GeneID" id="15393367"/>
<protein>
    <submittedName>
        <fullName evidence="1">Uncharacterized protein</fullName>
    </submittedName>
</protein>
<reference evidence="1 2" key="1">
    <citation type="journal article" date="2013" name="Genome Announc.">
        <title>Complete Genome Sequence of the Thermophilic and Facultatively Chemolithoautotrophic Sulfate Reducer Archaeoglobus sulfaticallidus Strain PM70-1T.</title>
        <authorList>
            <person name="Stokke R."/>
            <person name="Hocking W.P."/>
            <person name="Steinsbu B.O."/>
            <person name="Steen I.H."/>
        </authorList>
    </citation>
    <scope>NUCLEOTIDE SEQUENCE [LARGE SCALE GENOMIC DNA]</scope>
    <source>
        <strain evidence="1">PM70-1</strain>
    </source>
</reference>
<dbReference type="AlphaFoldDB" id="N0BFA4"/>
<dbReference type="EMBL" id="CP005290">
    <property type="protein sequence ID" value="AGK61703.1"/>
    <property type="molecule type" value="Genomic_DNA"/>
</dbReference>
<sequence>MEKYLIVQTRLPKNMLDDLKEATGKKTVKEALYQAVIHYIECHNIERIREIHKVNKKRGRFPVHLAKLMASIESK</sequence>
<evidence type="ECO:0000313" key="1">
    <source>
        <dbReference type="EMBL" id="AGK61703.1"/>
    </source>
</evidence>
<organism evidence="1 2">
    <name type="scientific">Archaeoglobus sulfaticallidus PM70-1</name>
    <dbReference type="NCBI Taxonomy" id="387631"/>
    <lineage>
        <taxon>Archaea</taxon>
        <taxon>Methanobacteriati</taxon>
        <taxon>Methanobacteriota</taxon>
        <taxon>Archaeoglobi</taxon>
        <taxon>Archaeoglobales</taxon>
        <taxon>Archaeoglobaceae</taxon>
        <taxon>Archaeoglobus</taxon>
    </lineage>
</organism>
<gene>
    <name evidence="1" type="ORF">Asulf_01732</name>
</gene>
<dbReference type="eggNOG" id="arCOG06141">
    <property type="taxonomic scope" value="Archaea"/>
</dbReference>
<dbReference type="RefSeq" id="WP_015591301.1">
    <property type="nucleotide sequence ID" value="NC_021169.1"/>
</dbReference>
<dbReference type="InterPro" id="IPR020073">
    <property type="entry name" value="Uncharacterised_AF1718"/>
</dbReference>
<dbReference type="KEGG" id="ast:Asulf_01732"/>
<dbReference type="Proteomes" id="UP000013307">
    <property type="component" value="Chromosome"/>
</dbReference>
<evidence type="ECO:0000313" key="2">
    <source>
        <dbReference type="Proteomes" id="UP000013307"/>
    </source>
</evidence>
<proteinExistence type="predicted"/>